<dbReference type="PROSITE" id="PS51257">
    <property type="entry name" value="PROKAR_LIPOPROTEIN"/>
    <property type="match status" value="1"/>
</dbReference>
<name>A0A1T4LKA3_PORCN</name>
<organism evidence="1 2">
    <name type="scientific">Porphyromonas cangingivalis</name>
    <dbReference type="NCBI Taxonomy" id="36874"/>
    <lineage>
        <taxon>Bacteria</taxon>
        <taxon>Pseudomonadati</taxon>
        <taxon>Bacteroidota</taxon>
        <taxon>Bacteroidia</taxon>
        <taxon>Bacteroidales</taxon>
        <taxon>Porphyromonadaceae</taxon>
        <taxon>Porphyromonas</taxon>
    </lineage>
</organism>
<dbReference type="EMBL" id="FUWL01000008">
    <property type="protein sequence ID" value="SJZ54987.1"/>
    <property type="molecule type" value="Genomic_DNA"/>
</dbReference>
<accession>A0A1T4LKA3</accession>
<dbReference type="RefSeq" id="WP_025838133.1">
    <property type="nucleotide sequence ID" value="NZ_FUWL01000008.1"/>
</dbReference>
<sequence length="424" mass="47791">MKKYITLAILAASFVFTSCDPMKGIYEDIDSKETSIKKTASYELTATDYNTIAGLLDKANPHAAAFKAMQAFDQNVTAQEMVPHLLKVKYPEWGKGSSVNVTYNEVLPIDGKISALGERAFVALNKKDINALGINSLTDLTKEQITALINAAKAKAGSATSILIKLTIDKENKILFAVNGQLAGKEYYVISWDEFKQMGLERFANFSPSTKPEDYIPTLLAQKYPYAKEGDSHIMIYAFYNSAKKTTSVDAVKYEKKNKVWAPAPLVQAKTSQFIHTGKVWIFDPTIDFELTSEDFAYLHAWVKQNHPGYISERYKDNEEYWFGGSGYYKNFNIDGGKTVGERPEEDGKTPEELKKIRLQRIIEGLQMVLARRYSANPAQVNGIDQMYKVRVEIREKSVNTKWLYTFKGLGSGKFQLEGKPEQM</sequence>
<dbReference type="Proteomes" id="UP000189956">
    <property type="component" value="Unassembled WGS sequence"/>
</dbReference>
<evidence type="ECO:0000313" key="2">
    <source>
        <dbReference type="Proteomes" id="UP000189956"/>
    </source>
</evidence>
<reference evidence="1 2" key="1">
    <citation type="submission" date="2017-02" db="EMBL/GenBank/DDBJ databases">
        <authorList>
            <person name="Peterson S.W."/>
        </authorList>
    </citation>
    <scope>NUCLEOTIDE SEQUENCE [LARGE SCALE GENOMIC DNA]</scope>
    <source>
        <strain evidence="1 2">ATCC 700135</strain>
    </source>
</reference>
<gene>
    <name evidence="1" type="ORF">SAMN02745205_01164</name>
</gene>
<dbReference type="AlphaFoldDB" id="A0A1T4LKA3"/>
<protein>
    <submittedName>
        <fullName evidence="1">Predicted small secreted protein</fullName>
    </submittedName>
</protein>
<evidence type="ECO:0000313" key="1">
    <source>
        <dbReference type="EMBL" id="SJZ54987.1"/>
    </source>
</evidence>
<proteinExistence type="predicted"/>